<comment type="caution">
    <text evidence="2">The sequence shown here is derived from an EMBL/GenBank/DDBJ whole genome shotgun (WGS) entry which is preliminary data.</text>
</comment>
<keyword evidence="3" id="KW-1185">Reference proteome</keyword>
<feature type="compositionally biased region" description="Basic and acidic residues" evidence="1">
    <location>
        <begin position="66"/>
        <end position="75"/>
    </location>
</feature>
<feature type="compositionally biased region" description="Basic and acidic residues" evidence="1">
    <location>
        <begin position="117"/>
        <end position="149"/>
    </location>
</feature>
<protein>
    <submittedName>
        <fullName evidence="2">Uncharacterized protein</fullName>
    </submittedName>
</protein>
<name>A0A7C8MEC5_9PLEO</name>
<proteinExistence type="predicted"/>
<dbReference type="Proteomes" id="UP000481861">
    <property type="component" value="Unassembled WGS sequence"/>
</dbReference>
<accession>A0A7C8MEC5</accession>
<evidence type="ECO:0000313" key="3">
    <source>
        <dbReference type="Proteomes" id="UP000481861"/>
    </source>
</evidence>
<feature type="region of interest" description="Disordered" evidence="1">
    <location>
        <begin position="47"/>
        <end position="149"/>
    </location>
</feature>
<gene>
    <name evidence="2" type="ORF">BDV95DRAFT_591085</name>
</gene>
<dbReference type="EMBL" id="JAADJZ010000004">
    <property type="protein sequence ID" value="KAF2875619.1"/>
    <property type="molecule type" value="Genomic_DNA"/>
</dbReference>
<evidence type="ECO:0000256" key="1">
    <source>
        <dbReference type="SAM" id="MobiDB-lite"/>
    </source>
</evidence>
<reference evidence="2 3" key="1">
    <citation type="submission" date="2020-01" db="EMBL/GenBank/DDBJ databases">
        <authorList>
            <consortium name="DOE Joint Genome Institute"/>
            <person name="Haridas S."/>
            <person name="Albert R."/>
            <person name="Binder M."/>
            <person name="Bloem J."/>
            <person name="Labutti K."/>
            <person name="Salamov A."/>
            <person name="Andreopoulos B."/>
            <person name="Baker S.E."/>
            <person name="Barry K."/>
            <person name="Bills G."/>
            <person name="Bluhm B.H."/>
            <person name="Cannon C."/>
            <person name="Castanera R."/>
            <person name="Culley D.E."/>
            <person name="Daum C."/>
            <person name="Ezra D."/>
            <person name="Gonzalez J.B."/>
            <person name="Henrissat B."/>
            <person name="Kuo A."/>
            <person name="Liang C."/>
            <person name="Lipzen A."/>
            <person name="Lutzoni F."/>
            <person name="Magnuson J."/>
            <person name="Mondo S."/>
            <person name="Nolan M."/>
            <person name="Ohm R."/>
            <person name="Pangilinan J."/>
            <person name="Park H.-J.H."/>
            <person name="Ramirez L."/>
            <person name="Alfaro M."/>
            <person name="Sun H."/>
            <person name="Tritt A."/>
            <person name="Yoshinaga Y."/>
            <person name="Zwiers L.-H.L."/>
            <person name="Turgeon B.G."/>
            <person name="Goodwin S.B."/>
            <person name="Spatafora J.W."/>
            <person name="Crous P.W."/>
            <person name="Grigoriev I.V."/>
        </authorList>
    </citation>
    <scope>NUCLEOTIDE SEQUENCE [LARGE SCALE GENOMIC DNA]</scope>
    <source>
        <strain evidence="2 3">CBS 611.86</strain>
    </source>
</reference>
<dbReference type="AlphaFoldDB" id="A0A7C8MEC5"/>
<organism evidence="2 3">
    <name type="scientific">Massariosphaeria phaeospora</name>
    <dbReference type="NCBI Taxonomy" id="100035"/>
    <lineage>
        <taxon>Eukaryota</taxon>
        <taxon>Fungi</taxon>
        <taxon>Dikarya</taxon>
        <taxon>Ascomycota</taxon>
        <taxon>Pezizomycotina</taxon>
        <taxon>Dothideomycetes</taxon>
        <taxon>Pleosporomycetidae</taxon>
        <taxon>Pleosporales</taxon>
        <taxon>Pleosporales incertae sedis</taxon>
        <taxon>Massariosphaeria</taxon>
    </lineage>
</organism>
<evidence type="ECO:0000313" key="2">
    <source>
        <dbReference type="EMBL" id="KAF2875619.1"/>
    </source>
</evidence>
<sequence>MTPTPTYTTHNPQTARVQQPSQIQTFYHLATQDYKLIIYFTPTELAAKAAASASDDDDASDPIRSANDKTSHCPDETQSVFPPSPPPFTPAKQGHDNHRKHKHTPADRPSPLESDESLERGSRQSIYTEHKNSLDRDFGADQIEKRFLS</sequence>